<evidence type="ECO:0000259" key="5">
    <source>
        <dbReference type="PROSITE" id="PS51294"/>
    </source>
</evidence>
<dbReference type="InterPro" id="IPR001005">
    <property type="entry name" value="SANT/Myb"/>
</dbReference>
<keyword evidence="1" id="KW-0677">Repeat</keyword>
<organism evidence="6">
    <name type="scientific">Leptocylindrus danicus</name>
    <dbReference type="NCBI Taxonomy" id="163516"/>
    <lineage>
        <taxon>Eukaryota</taxon>
        <taxon>Sar</taxon>
        <taxon>Stramenopiles</taxon>
        <taxon>Ochrophyta</taxon>
        <taxon>Bacillariophyta</taxon>
        <taxon>Coscinodiscophyceae</taxon>
        <taxon>Chaetocerotophycidae</taxon>
        <taxon>Leptocylindrales</taxon>
        <taxon>Leptocylindraceae</taxon>
        <taxon>Leptocylindrus</taxon>
    </lineage>
</organism>
<feature type="domain" description="Myb-like" evidence="3">
    <location>
        <begin position="43"/>
        <end position="88"/>
    </location>
</feature>
<feature type="domain" description="Myb-like" evidence="3">
    <location>
        <begin position="89"/>
        <end position="139"/>
    </location>
</feature>
<dbReference type="InterPro" id="IPR017930">
    <property type="entry name" value="Myb_dom"/>
</dbReference>
<dbReference type="SMART" id="SM00717">
    <property type="entry name" value="SANT"/>
    <property type="match status" value="2"/>
</dbReference>
<feature type="domain" description="SANT" evidence="4">
    <location>
        <begin position="41"/>
        <end position="93"/>
    </location>
</feature>
<evidence type="ECO:0000256" key="2">
    <source>
        <dbReference type="ARBA" id="ARBA00023125"/>
    </source>
</evidence>
<protein>
    <submittedName>
        <fullName evidence="6">Uncharacterized protein</fullName>
    </submittedName>
</protein>
<feature type="domain" description="HTH myb-type" evidence="5">
    <location>
        <begin position="43"/>
        <end position="92"/>
    </location>
</feature>
<dbReference type="PROSITE" id="PS50090">
    <property type="entry name" value="MYB_LIKE"/>
    <property type="match status" value="2"/>
</dbReference>
<proteinExistence type="predicted"/>
<evidence type="ECO:0000256" key="1">
    <source>
        <dbReference type="ARBA" id="ARBA00022737"/>
    </source>
</evidence>
<reference evidence="6" key="1">
    <citation type="submission" date="2021-01" db="EMBL/GenBank/DDBJ databases">
        <authorList>
            <person name="Corre E."/>
            <person name="Pelletier E."/>
            <person name="Niang G."/>
            <person name="Scheremetjew M."/>
            <person name="Finn R."/>
            <person name="Kale V."/>
            <person name="Holt S."/>
            <person name="Cochrane G."/>
            <person name="Meng A."/>
            <person name="Brown T."/>
            <person name="Cohen L."/>
        </authorList>
    </citation>
    <scope>NUCLEOTIDE SEQUENCE</scope>
    <source>
        <strain evidence="6">B650</strain>
    </source>
</reference>
<keyword evidence="2" id="KW-0238">DNA-binding</keyword>
<dbReference type="EMBL" id="HBGY01021594">
    <property type="protein sequence ID" value="CAD9591609.1"/>
    <property type="molecule type" value="Transcribed_RNA"/>
</dbReference>
<dbReference type="PANTHER" id="PTHR45614">
    <property type="entry name" value="MYB PROTEIN-RELATED"/>
    <property type="match status" value="1"/>
</dbReference>
<dbReference type="GO" id="GO:0000978">
    <property type="term" value="F:RNA polymerase II cis-regulatory region sequence-specific DNA binding"/>
    <property type="evidence" value="ECO:0007669"/>
    <property type="project" value="TreeGrafter"/>
</dbReference>
<dbReference type="GO" id="GO:0005634">
    <property type="term" value="C:nucleus"/>
    <property type="evidence" value="ECO:0007669"/>
    <property type="project" value="TreeGrafter"/>
</dbReference>
<dbReference type="InterPro" id="IPR050560">
    <property type="entry name" value="MYB_TF"/>
</dbReference>
<gene>
    <name evidence="6" type="ORF">LDAN0321_LOCUS13598</name>
</gene>
<dbReference type="Pfam" id="PF13921">
    <property type="entry name" value="Myb_DNA-bind_6"/>
    <property type="match status" value="1"/>
</dbReference>
<dbReference type="InterPro" id="IPR009057">
    <property type="entry name" value="Homeodomain-like_sf"/>
</dbReference>
<name>A0A7S2L0B9_9STRA</name>
<accession>A0A7S2L0B9</accession>
<feature type="domain" description="HTH myb-type" evidence="5">
    <location>
        <begin position="93"/>
        <end position="143"/>
    </location>
</feature>
<dbReference type="InterPro" id="IPR017884">
    <property type="entry name" value="SANT_dom"/>
</dbReference>
<dbReference type="SUPFAM" id="SSF46689">
    <property type="entry name" value="Homeodomain-like"/>
    <property type="match status" value="1"/>
</dbReference>
<sequence>MSSYSNNNNSMPNSLLSPASPDIHPAMKTIYDSTAHPPRKNGKGSWTTEEDQRLIHLVEEHGHSWKKIAMSLVGRNGKQCRERFVNHLDIGIKKGAWSKEEDEMLRSLQARYGNKWAFISTILSGRTACEVKNRFNATTKRIRKQEEKIKNARYAVQERHQISSTNNHSVCSLPGDLPGLSCSYYNHQHRLTLANSTMSSQNIPLKLDGTFMGIPHGNGNANAVSGASYTAPMMFKVGGARSPPRGPLLLWPSPSAAHPEKRRMISPLRLSDCRPMRVGASPSYNTSTFCASTIFDEFVAEDERGRNKRRKRDDIETIRC</sequence>
<dbReference type="PROSITE" id="PS51294">
    <property type="entry name" value="HTH_MYB"/>
    <property type="match status" value="2"/>
</dbReference>
<dbReference type="AlphaFoldDB" id="A0A7S2L0B9"/>
<dbReference type="PANTHER" id="PTHR45614:SF274">
    <property type="entry name" value="MYB-LIKE DNA-BINDING PROTEIN"/>
    <property type="match status" value="1"/>
</dbReference>
<dbReference type="Gene3D" id="1.10.10.60">
    <property type="entry name" value="Homeodomain-like"/>
    <property type="match status" value="2"/>
</dbReference>
<dbReference type="GO" id="GO:0000981">
    <property type="term" value="F:DNA-binding transcription factor activity, RNA polymerase II-specific"/>
    <property type="evidence" value="ECO:0007669"/>
    <property type="project" value="TreeGrafter"/>
</dbReference>
<dbReference type="PROSITE" id="PS51293">
    <property type="entry name" value="SANT"/>
    <property type="match status" value="1"/>
</dbReference>
<evidence type="ECO:0000259" key="3">
    <source>
        <dbReference type="PROSITE" id="PS50090"/>
    </source>
</evidence>
<evidence type="ECO:0000259" key="4">
    <source>
        <dbReference type="PROSITE" id="PS51293"/>
    </source>
</evidence>
<dbReference type="FunFam" id="1.10.10.60:FF:000010">
    <property type="entry name" value="Transcriptional activator Myb isoform A"/>
    <property type="match status" value="1"/>
</dbReference>
<dbReference type="CDD" id="cd00167">
    <property type="entry name" value="SANT"/>
    <property type="match status" value="2"/>
</dbReference>
<evidence type="ECO:0000313" key="6">
    <source>
        <dbReference type="EMBL" id="CAD9591609.1"/>
    </source>
</evidence>